<keyword evidence="2" id="KW-0812">Transmembrane</keyword>
<evidence type="ECO:0008006" key="5">
    <source>
        <dbReference type="Google" id="ProtNLM"/>
    </source>
</evidence>
<accession>A0A7W0HRC7</accession>
<dbReference type="Gene3D" id="2.50.20.20">
    <property type="match status" value="1"/>
</dbReference>
<dbReference type="RefSeq" id="WP_181611585.1">
    <property type="nucleotide sequence ID" value="NZ_BAABAM010000003.1"/>
</dbReference>
<evidence type="ECO:0000256" key="2">
    <source>
        <dbReference type="SAM" id="Phobius"/>
    </source>
</evidence>
<comment type="caution">
    <text evidence="3">The sequence shown here is derived from an EMBL/GenBank/DDBJ whole genome shotgun (WGS) entry which is preliminary data.</text>
</comment>
<reference evidence="3 4" key="1">
    <citation type="submission" date="2020-07" db="EMBL/GenBank/DDBJ databases">
        <title>Genomic Encyclopedia of Type Strains, Phase IV (KMG-IV): sequencing the most valuable type-strain genomes for metagenomic binning, comparative biology and taxonomic classification.</title>
        <authorList>
            <person name="Goeker M."/>
        </authorList>
    </citation>
    <scope>NUCLEOTIDE SEQUENCE [LARGE SCALE GENOMIC DNA]</scope>
    <source>
        <strain evidence="3 4">DSM 45533</strain>
    </source>
</reference>
<sequence length="246" mass="26388">MNEATERAVRSLLATASDGGPERVEFEAPARRRRVLVPVLAALAAALAAVITMTSTTGSALAVVTAAAERTAGDSFRVTGSSVSPEKSMTSTGYFDPAARTGRTVVEGTGRETRFIGDQVYQYDGVRWTVEPRVDDPPVFKLAYMDPQAALAQLQAASQVKEEGAAPGDGWTGTRYSFEIDLPDLKGDRHVTGIVDIDEQGRVRHMEMQVGDSRNVADYFDFGAREEVAAPPDAQPAPDGKRSTRP</sequence>
<feature type="transmembrane region" description="Helical" evidence="2">
    <location>
        <begin position="35"/>
        <end position="53"/>
    </location>
</feature>
<keyword evidence="4" id="KW-1185">Reference proteome</keyword>
<feature type="compositionally biased region" description="Polar residues" evidence="1">
    <location>
        <begin position="78"/>
        <end position="93"/>
    </location>
</feature>
<dbReference type="SUPFAM" id="SSF89392">
    <property type="entry name" value="Prokaryotic lipoproteins and lipoprotein localization factors"/>
    <property type="match status" value="1"/>
</dbReference>
<proteinExistence type="predicted"/>
<protein>
    <recommendedName>
        <fullName evidence="5">Outer membrane lipoprotein carrier protein LolA</fullName>
    </recommendedName>
</protein>
<keyword evidence="2" id="KW-1133">Transmembrane helix</keyword>
<evidence type="ECO:0000313" key="3">
    <source>
        <dbReference type="EMBL" id="MBA2892869.1"/>
    </source>
</evidence>
<feature type="region of interest" description="Disordered" evidence="1">
    <location>
        <begin position="224"/>
        <end position="246"/>
    </location>
</feature>
<evidence type="ECO:0000313" key="4">
    <source>
        <dbReference type="Proteomes" id="UP000530928"/>
    </source>
</evidence>
<dbReference type="EMBL" id="JACDUR010000004">
    <property type="protein sequence ID" value="MBA2892869.1"/>
    <property type="molecule type" value="Genomic_DNA"/>
</dbReference>
<name>A0A7W0HRC7_9ACTN</name>
<evidence type="ECO:0000256" key="1">
    <source>
        <dbReference type="SAM" id="MobiDB-lite"/>
    </source>
</evidence>
<feature type="region of interest" description="Disordered" evidence="1">
    <location>
        <begin position="76"/>
        <end position="96"/>
    </location>
</feature>
<dbReference type="InterPro" id="IPR029046">
    <property type="entry name" value="LolA/LolB/LppX"/>
</dbReference>
<gene>
    <name evidence="3" type="ORF">HNR30_004223</name>
</gene>
<dbReference type="Proteomes" id="UP000530928">
    <property type="component" value="Unassembled WGS sequence"/>
</dbReference>
<keyword evidence="2" id="KW-0472">Membrane</keyword>
<organism evidence="3 4">
    <name type="scientific">Nonomuraea soli</name>
    <dbReference type="NCBI Taxonomy" id="1032476"/>
    <lineage>
        <taxon>Bacteria</taxon>
        <taxon>Bacillati</taxon>
        <taxon>Actinomycetota</taxon>
        <taxon>Actinomycetes</taxon>
        <taxon>Streptosporangiales</taxon>
        <taxon>Streptosporangiaceae</taxon>
        <taxon>Nonomuraea</taxon>
    </lineage>
</organism>
<dbReference type="AlphaFoldDB" id="A0A7W0HRC7"/>
<feature type="compositionally biased region" description="Low complexity" evidence="1">
    <location>
        <begin position="229"/>
        <end position="238"/>
    </location>
</feature>